<proteinExistence type="inferred from homology"/>
<dbReference type="GO" id="GO:0071555">
    <property type="term" value="P:cell wall organization"/>
    <property type="evidence" value="ECO:0007669"/>
    <property type="project" value="UniProtKB-KW"/>
</dbReference>
<evidence type="ECO:0000313" key="6">
    <source>
        <dbReference type="EMBL" id="PQA58988.1"/>
    </source>
</evidence>
<evidence type="ECO:0000256" key="1">
    <source>
        <dbReference type="ARBA" id="ARBA00023239"/>
    </source>
</evidence>
<dbReference type="AlphaFoldDB" id="A0A2S7IN04"/>
<dbReference type="CDD" id="cd22268">
    <property type="entry name" value="DPBB_RlpA-like"/>
    <property type="match status" value="1"/>
</dbReference>
<protein>
    <recommendedName>
        <fullName evidence="3">Probable endolytic peptidoglycan transglycosylase RlpA</fullName>
        <ecNumber evidence="3">4.2.2.-</ecNumber>
    </recommendedName>
</protein>
<keyword evidence="6" id="KW-0449">Lipoprotein</keyword>
<comment type="caution">
    <text evidence="6">The sequence shown here is derived from an EMBL/GenBank/DDBJ whole genome shotgun (WGS) entry which is preliminary data.</text>
</comment>
<dbReference type="NCBIfam" id="TIGR00413">
    <property type="entry name" value="rlpA"/>
    <property type="match status" value="1"/>
</dbReference>
<comment type="function">
    <text evidence="3">Lytic transglycosylase with a strong preference for naked glycan strands that lack stem peptides.</text>
</comment>
<dbReference type="GO" id="GO:0000270">
    <property type="term" value="P:peptidoglycan metabolic process"/>
    <property type="evidence" value="ECO:0007669"/>
    <property type="project" value="UniProtKB-UniRule"/>
</dbReference>
<name>A0A2S7IN04_9BACT</name>
<keyword evidence="1 3" id="KW-0456">Lyase</keyword>
<dbReference type="Pfam" id="PF03330">
    <property type="entry name" value="DPBB_1"/>
    <property type="match status" value="1"/>
</dbReference>
<evidence type="ECO:0000256" key="2">
    <source>
        <dbReference type="ARBA" id="ARBA00023316"/>
    </source>
</evidence>
<keyword evidence="2 3" id="KW-0961">Cell wall biogenesis/degradation</keyword>
<dbReference type="InterPro" id="IPR034718">
    <property type="entry name" value="RlpA"/>
</dbReference>
<dbReference type="InterPro" id="IPR012997">
    <property type="entry name" value="RplA"/>
</dbReference>
<sequence>MNVPVLKISALLSCLTFCKAKAQSIKELTGLASIYHSKFEGKKTAAGELFNQTFLTAAHRSLPFNSLVEVINPLTQKSIIVRINDRGPYGHHRLIDISETGARLLGFLGKGVGEVKLRILRWGGATSPKPLADLDPQVTYFAADSLLRRKTDLRIHH</sequence>
<keyword evidence="7" id="KW-1185">Reference proteome</keyword>
<dbReference type="SUPFAM" id="SSF50685">
    <property type="entry name" value="Barwin-like endoglucanases"/>
    <property type="match status" value="1"/>
</dbReference>
<reference evidence="7" key="1">
    <citation type="submission" date="2018-02" db="EMBL/GenBank/DDBJ databases">
        <title>Genome sequencing of Solimonas sp. HR-BB.</title>
        <authorList>
            <person name="Lee Y."/>
            <person name="Jeon C.O."/>
        </authorList>
    </citation>
    <scope>NUCLEOTIDE SEQUENCE [LARGE SCALE GENOMIC DNA]</scope>
    <source>
        <strain evidence="7">HR-U</strain>
    </source>
</reference>
<dbReference type="InterPro" id="IPR009009">
    <property type="entry name" value="RlpA-like_DPBB"/>
</dbReference>
<dbReference type="HAMAP" id="MF_02071">
    <property type="entry name" value="RlpA"/>
    <property type="match status" value="1"/>
</dbReference>
<dbReference type="OrthoDB" id="9779128at2"/>
<dbReference type="GO" id="GO:0008932">
    <property type="term" value="F:lytic endotransglycosylase activity"/>
    <property type="evidence" value="ECO:0007669"/>
    <property type="project" value="UniProtKB-UniRule"/>
</dbReference>
<comment type="similarity">
    <text evidence="3 4">Belongs to the RlpA family.</text>
</comment>
<feature type="domain" description="RlpA-like protein double-psi beta-barrel" evidence="5">
    <location>
        <begin position="29"/>
        <end position="116"/>
    </location>
</feature>
<dbReference type="PANTHER" id="PTHR34183">
    <property type="entry name" value="ENDOLYTIC PEPTIDOGLYCAN TRANSGLYCOSYLASE RLPA"/>
    <property type="match status" value="1"/>
</dbReference>
<dbReference type="RefSeq" id="WP_104710152.1">
    <property type="nucleotide sequence ID" value="NZ_PTRA01000001.1"/>
</dbReference>
<evidence type="ECO:0000256" key="3">
    <source>
        <dbReference type="HAMAP-Rule" id="MF_02071"/>
    </source>
</evidence>
<evidence type="ECO:0000256" key="4">
    <source>
        <dbReference type="RuleBase" id="RU003495"/>
    </source>
</evidence>
<dbReference type="PANTHER" id="PTHR34183:SF1">
    <property type="entry name" value="ENDOLYTIC PEPTIDOGLYCAN TRANSGLYCOSYLASE RLPA"/>
    <property type="match status" value="1"/>
</dbReference>
<organism evidence="6 7">
    <name type="scientific">Siphonobacter curvatus</name>
    <dbReference type="NCBI Taxonomy" id="2094562"/>
    <lineage>
        <taxon>Bacteria</taxon>
        <taxon>Pseudomonadati</taxon>
        <taxon>Bacteroidota</taxon>
        <taxon>Cytophagia</taxon>
        <taxon>Cytophagales</taxon>
        <taxon>Cytophagaceae</taxon>
        <taxon>Siphonobacter</taxon>
    </lineage>
</organism>
<dbReference type="EMBL" id="PTRA01000001">
    <property type="protein sequence ID" value="PQA58988.1"/>
    <property type="molecule type" value="Genomic_DNA"/>
</dbReference>
<evidence type="ECO:0000313" key="7">
    <source>
        <dbReference type="Proteomes" id="UP000239590"/>
    </source>
</evidence>
<dbReference type="Gene3D" id="2.40.40.10">
    <property type="entry name" value="RlpA-like domain"/>
    <property type="match status" value="1"/>
</dbReference>
<evidence type="ECO:0000259" key="5">
    <source>
        <dbReference type="Pfam" id="PF03330"/>
    </source>
</evidence>
<dbReference type="Proteomes" id="UP000239590">
    <property type="component" value="Unassembled WGS sequence"/>
</dbReference>
<accession>A0A2S7IN04</accession>
<dbReference type="EC" id="4.2.2.-" evidence="3"/>
<dbReference type="InterPro" id="IPR036908">
    <property type="entry name" value="RlpA-like_sf"/>
</dbReference>
<gene>
    <name evidence="3" type="primary">rlpA</name>
    <name evidence="6" type="ORF">C5O19_04835</name>
</gene>